<comment type="caution">
    <text evidence="1">The sequence shown here is derived from an EMBL/GenBank/DDBJ whole genome shotgun (WGS) entry which is preliminary data.</text>
</comment>
<accession>A0A540N4P4</accession>
<evidence type="ECO:0000313" key="1">
    <source>
        <dbReference type="EMBL" id="TQE06004.1"/>
    </source>
</evidence>
<name>A0A540N4P4_MALBA</name>
<dbReference type="EMBL" id="VIEB01000112">
    <property type="protein sequence ID" value="TQE06004.1"/>
    <property type="molecule type" value="Genomic_DNA"/>
</dbReference>
<gene>
    <name evidence="1" type="ORF">C1H46_008428</name>
</gene>
<protein>
    <submittedName>
        <fullName evidence="1">Uncharacterized protein</fullName>
    </submittedName>
</protein>
<dbReference type="AlphaFoldDB" id="A0A540N4P4"/>
<proteinExistence type="predicted"/>
<organism evidence="1 2">
    <name type="scientific">Malus baccata</name>
    <name type="common">Siberian crab apple</name>
    <name type="synonym">Pyrus baccata</name>
    <dbReference type="NCBI Taxonomy" id="106549"/>
    <lineage>
        <taxon>Eukaryota</taxon>
        <taxon>Viridiplantae</taxon>
        <taxon>Streptophyta</taxon>
        <taxon>Embryophyta</taxon>
        <taxon>Tracheophyta</taxon>
        <taxon>Spermatophyta</taxon>
        <taxon>Magnoliopsida</taxon>
        <taxon>eudicotyledons</taxon>
        <taxon>Gunneridae</taxon>
        <taxon>Pentapetalae</taxon>
        <taxon>rosids</taxon>
        <taxon>fabids</taxon>
        <taxon>Rosales</taxon>
        <taxon>Rosaceae</taxon>
        <taxon>Amygdaloideae</taxon>
        <taxon>Maleae</taxon>
        <taxon>Malus</taxon>
    </lineage>
</organism>
<dbReference type="Proteomes" id="UP000315295">
    <property type="component" value="Unassembled WGS sequence"/>
</dbReference>
<sequence>MKLGRKGLELYLSWGYLWPESEGKQPASRSVFAGNWGRFPRPSLESTRSSPGKPQLFAGAHWLDDNSWVRHGVGLVRW</sequence>
<reference evidence="1 2" key="1">
    <citation type="journal article" date="2019" name="G3 (Bethesda)">
        <title>Sequencing of a Wild Apple (Malus baccata) Genome Unravels the Differences Between Cultivated and Wild Apple Species Regarding Disease Resistance and Cold Tolerance.</title>
        <authorList>
            <person name="Chen X."/>
        </authorList>
    </citation>
    <scope>NUCLEOTIDE SEQUENCE [LARGE SCALE GENOMIC DNA]</scope>
    <source>
        <strain evidence="2">cv. Shandingzi</strain>
        <tissue evidence="1">Leaves</tissue>
    </source>
</reference>
<keyword evidence="2" id="KW-1185">Reference proteome</keyword>
<evidence type="ECO:0000313" key="2">
    <source>
        <dbReference type="Proteomes" id="UP000315295"/>
    </source>
</evidence>